<accession>X0Y9I5</accession>
<reference evidence="1" key="1">
    <citation type="journal article" date="2014" name="Front. Microbiol.">
        <title>High frequency of phylogenetically diverse reductive dehalogenase-homologous genes in deep subseafloor sedimentary metagenomes.</title>
        <authorList>
            <person name="Kawai M."/>
            <person name="Futagami T."/>
            <person name="Toyoda A."/>
            <person name="Takaki Y."/>
            <person name="Nishi S."/>
            <person name="Hori S."/>
            <person name="Arai W."/>
            <person name="Tsubouchi T."/>
            <person name="Morono Y."/>
            <person name="Uchiyama I."/>
            <person name="Ito T."/>
            <person name="Fujiyama A."/>
            <person name="Inagaki F."/>
            <person name="Takami H."/>
        </authorList>
    </citation>
    <scope>NUCLEOTIDE SEQUENCE</scope>
    <source>
        <strain evidence="1">Expedition CK06-06</strain>
    </source>
</reference>
<dbReference type="EMBL" id="BARS01053579">
    <property type="protein sequence ID" value="GAG52475.1"/>
    <property type="molecule type" value="Genomic_DNA"/>
</dbReference>
<comment type="caution">
    <text evidence="1">The sequence shown here is derived from an EMBL/GenBank/DDBJ whole genome shotgun (WGS) entry which is preliminary data.</text>
</comment>
<evidence type="ECO:0000313" key="1">
    <source>
        <dbReference type="EMBL" id="GAG52475.1"/>
    </source>
</evidence>
<name>X0Y9I5_9ZZZZ</name>
<dbReference type="AlphaFoldDB" id="X0Y9I5"/>
<dbReference type="SUPFAM" id="SSF51206">
    <property type="entry name" value="cAMP-binding domain-like"/>
    <property type="match status" value="1"/>
</dbReference>
<protein>
    <submittedName>
        <fullName evidence="1">Uncharacterized protein</fullName>
    </submittedName>
</protein>
<dbReference type="Gene3D" id="2.60.120.10">
    <property type="entry name" value="Jelly Rolls"/>
    <property type="match status" value="1"/>
</dbReference>
<dbReference type="InterPro" id="IPR014710">
    <property type="entry name" value="RmlC-like_jellyroll"/>
</dbReference>
<gene>
    <name evidence="1" type="ORF">S01H1_79473</name>
</gene>
<proteinExistence type="predicted"/>
<dbReference type="InterPro" id="IPR018490">
    <property type="entry name" value="cNMP-bd_dom_sf"/>
</dbReference>
<sequence length="101" mass="10945">MIEEGLAGIILEIGPLSQRQVQAASKFDVVGWSGMVDPHICTATVKAIEKTKVLSFDAQELCNLCFDKPELGCRVCRGLARVVAGRLHQAYTQLLGVTSQD</sequence>
<organism evidence="1">
    <name type="scientific">marine sediment metagenome</name>
    <dbReference type="NCBI Taxonomy" id="412755"/>
    <lineage>
        <taxon>unclassified sequences</taxon>
        <taxon>metagenomes</taxon>
        <taxon>ecological metagenomes</taxon>
    </lineage>
</organism>